<accession>A0A8S4ARA0</accession>
<evidence type="ECO:0000256" key="10">
    <source>
        <dbReference type="ARBA" id="ARBA00023125"/>
    </source>
</evidence>
<dbReference type="FunFam" id="3.30.160.60:FF:000965">
    <property type="entry name" value="Neurotrophin receptor-interacting factor homolog"/>
    <property type="match status" value="2"/>
</dbReference>
<reference evidence="16" key="1">
    <citation type="submission" date="2021-05" db="EMBL/GenBank/DDBJ databases">
        <authorList>
            <person name="Tigano A."/>
        </authorList>
    </citation>
    <scope>NUCLEOTIDE SEQUENCE</scope>
</reference>
<evidence type="ECO:0000256" key="14">
    <source>
        <dbReference type="SAM" id="MobiDB-lite"/>
    </source>
</evidence>
<feature type="domain" description="C2H2-type" evidence="15">
    <location>
        <begin position="264"/>
        <end position="291"/>
    </location>
</feature>
<proteinExistence type="inferred from homology"/>
<evidence type="ECO:0000256" key="3">
    <source>
        <dbReference type="ARBA" id="ARBA00022499"/>
    </source>
</evidence>
<keyword evidence="17" id="KW-1185">Reference proteome</keyword>
<keyword evidence="4" id="KW-0479">Metal-binding</keyword>
<feature type="region of interest" description="Disordered" evidence="14">
    <location>
        <begin position="837"/>
        <end position="880"/>
    </location>
</feature>
<feature type="region of interest" description="Disordered" evidence="14">
    <location>
        <begin position="1589"/>
        <end position="1624"/>
    </location>
</feature>
<name>A0A8S4ARA0_9TELE</name>
<feature type="domain" description="C2H2-type" evidence="15">
    <location>
        <begin position="2025"/>
        <end position="2052"/>
    </location>
</feature>
<feature type="compositionally biased region" description="Basic and acidic residues" evidence="14">
    <location>
        <begin position="306"/>
        <end position="317"/>
    </location>
</feature>
<feature type="domain" description="C2H2-type" evidence="15">
    <location>
        <begin position="1997"/>
        <end position="2024"/>
    </location>
</feature>
<dbReference type="GO" id="GO:0000978">
    <property type="term" value="F:RNA polymerase II cis-regulatory region sequence-specific DNA binding"/>
    <property type="evidence" value="ECO:0007669"/>
    <property type="project" value="TreeGrafter"/>
</dbReference>
<feature type="compositionally biased region" description="Basic and acidic residues" evidence="14">
    <location>
        <begin position="1589"/>
        <end position="1608"/>
    </location>
</feature>
<feature type="region of interest" description="Disordered" evidence="14">
    <location>
        <begin position="600"/>
        <end position="636"/>
    </location>
</feature>
<feature type="region of interest" description="Disordered" evidence="14">
    <location>
        <begin position="1045"/>
        <end position="1065"/>
    </location>
</feature>
<keyword evidence="12" id="KW-0539">Nucleus</keyword>
<dbReference type="GO" id="GO:0001228">
    <property type="term" value="F:DNA-binding transcription activator activity, RNA polymerase II-specific"/>
    <property type="evidence" value="ECO:0007669"/>
    <property type="project" value="TreeGrafter"/>
</dbReference>
<feature type="domain" description="C2H2-type" evidence="15">
    <location>
        <begin position="529"/>
        <end position="556"/>
    </location>
</feature>
<feature type="domain" description="C2H2-type" evidence="15">
    <location>
        <begin position="292"/>
        <end position="319"/>
    </location>
</feature>
<feature type="domain" description="C2H2-type" evidence="15">
    <location>
        <begin position="1572"/>
        <end position="1599"/>
    </location>
</feature>
<comment type="caution">
    <text evidence="16">The sequence shown here is derived from an EMBL/GenBank/DDBJ whole genome shotgun (WGS) entry which is preliminary data.</text>
</comment>
<feature type="domain" description="C2H2-type" evidence="15">
    <location>
        <begin position="1181"/>
        <end position="1208"/>
    </location>
</feature>
<feature type="domain" description="C2H2-type" evidence="15">
    <location>
        <begin position="1882"/>
        <end position="1909"/>
    </location>
</feature>
<feature type="region of interest" description="Disordered" evidence="14">
    <location>
        <begin position="2050"/>
        <end position="2070"/>
    </location>
</feature>
<feature type="domain" description="C2H2-type" evidence="15">
    <location>
        <begin position="966"/>
        <end position="993"/>
    </location>
</feature>
<feature type="domain" description="C2H2-type" evidence="15">
    <location>
        <begin position="1027"/>
        <end position="1054"/>
    </location>
</feature>
<feature type="domain" description="C2H2-type" evidence="15">
    <location>
        <begin position="335"/>
        <end position="362"/>
    </location>
</feature>
<dbReference type="GO" id="GO:0008270">
    <property type="term" value="F:zinc ion binding"/>
    <property type="evidence" value="ECO:0007669"/>
    <property type="project" value="UniProtKB-KW"/>
</dbReference>
<feature type="compositionally biased region" description="Basic and acidic residues" evidence="14">
    <location>
        <begin position="600"/>
        <end position="613"/>
    </location>
</feature>
<evidence type="ECO:0000256" key="12">
    <source>
        <dbReference type="ARBA" id="ARBA00023242"/>
    </source>
</evidence>
<feature type="compositionally biased region" description="Polar residues" evidence="14">
    <location>
        <begin position="617"/>
        <end position="628"/>
    </location>
</feature>
<feature type="domain" description="C2H2-type" evidence="15">
    <location>
        <begin position="443"/>
        <end position="470"/>
    </location>
</feature>
<dbReference type="OrthoDB" id="8895262at2759"/>
<feature type="domain" description="C2H2-type" evidence="15">
    <location>
        <begin position="1941"/>
        <end position="1968"/>
    </location>
</feature>
<organism evidence="16 17">
    <name type="scientific">Menidia menidia</name>
    <name type="common">Atlantic silverside</name>
    <dbReference type="NCBI Taxonomy" id="238744"/>
    <lineage>
        <taxon>Eukaryota</taxon>
        <taxon>Metazoa</taxon>
        <taxon>Chordata</taxon>
        <taxon>Craniata</taxon>
        <taxon>Vertebrata</taxon>
        <taxon>Euteleostomi</taxon>
        <taxon>Actinopterygii</taxon>
        <taxon>Neopterygii</taxon>
        <taxon>Teleostei</taxon>
        <taxon>Neoteleostei</taxon>
        <taxon>Acanthomorphata</taxon>
        <taxon>Ovalentaria</taxon>
        <taxon>Atherinomorphae</taxon>
        <taxon>Atheriniformes</taxon>
        <taxon>Atherinopsidae</taxon>
        <taxon>Menidiinae</taxon>
        <taxon>Menidia</taxon>
    </lineage>
</organism>
<dbReference type="PROSITE" id="PS50157">
    <property type="entry name" value="ZINC_FINGER_C2H2_2"/>
    <property type="match status" value="38"/>
</dbReference>
<evidence type="ECO:0000256" key="9">
    <source>
        <dbReference type="ARBA" id="ARBA00023015"/>
    </source>
</evidence>
<feature type="domain" description="C2H2-type" evidence="15">
    <location>
        <begin position="473"/>
        <end position="500"/>
    </location>
</feature>
<keyword evidence="7" id="KW-0862">Zinc</keyword>
<dbReference type="FunFam" id="3.30.160.60:FF:000446">
    <property type="entry name" value="Zinc finger protein"/>
    <property type="match status" value="1"/>
</dbReference>
<dbReference type="PANTHER" id="PTHR24376:SF235">
    <property type="entry name" value="C2H2-TYPE DOMAIN-CONTAINING PROTEIN"/>
    <property type="match status" value="1"/>
</dbReference>
<feature type="domain" description="C2H2-type" evidence="15">
    <location>
        <begin position="1237"/>
        <end position="1264"/>
    </location>
</feature>
<evidence type="ECO:0000256" key="5">
    <source>
        <dbReference type="ARBA" id="ARBA00022737"/>
    </source>
</evidence>
<dbReference type="FunFam" id="3.30.160.60:FF:000100">
    <property type="entry name" value="Zinc finger 45-like"/>
    <property type="match status" value="2"/>
</dbReference>
<dbReference type="Pfam" id="PF00096">
    <property type="entry name" value="zf-C2H2"/>
    <property type="match status" value="16"/>
</dbReference>
<keyword evidence="5" id="KW-0677">Repeat</keyword>
<feature type="domain" description="C2H2-type" evidence="15">
    <location>
        <begin position="1705"/>
        <end position="1732"/>
    </location>
</feature>
<dbReference type="FunFam" id="3.30.160.60:FF:001498">
    <property type="entry name" value="Zinc finger protein 404"/>
    <property type="match status" value="2"/>
</dbReference>
<feature type="domain" description="C2H2-type" evidence="15">
    <location>
        <begin position="415"/>
        <end position="442"/>
    </location>
</feature>
<comment type="similarity">
    <text evidence="2">Belongs to the krueppel C2H2-type zinc-finger protein family.</text>
</comment>
<dbReference type="SUPFAM" id="SSF57667">
    <property type="entry name" value="beta-beta-alpha zinc fingers"/>
    <property type="match status" value="24"/>
</dbReference>
<feature type="domain" description="C2H2-type" evidence="15">
    <location>
        <begin position="1776"/>
        <end position="1803"/>
    </location>
</feature>
<evidence type="ECO:0000313" key="16">
    <source>
        <dbReference type="EMBL" id="CAG5886865.1"/>
    </source>
</evidence>
<dbReference type="FunFam" id="3.30.160.60:FF:000508">
    <property type="entry name" value="Myeloid zinc finger 1"/>
    <property type="match status" value="1"/>
</dbReference>
<evidence type="ECO:0000256" key="2">
    <source>
        <dbReference type="ARBA" id="ARBA00006991"/>
    </source>
</evidence>
<feature type="domain" description="C2H2-type" evidence="15">
    <location>
        <begin position="1125"/>
        <end position="1152"/>
    </location>
</feature>
<feature type="domain" description="C2H2-type" evidence="15">
    <location>
        <begin position="153"/>
        <end position="180"/>
    </location>
</feature>
<keyword evidence="10" id="KW-0238">DNA-binding</keyword>
<feature type="compositionally biased region" description="Basic and acidic residues" evidence="14">
    <location>
        <begin position="1049"/>
        <end position="1058"/>
    </location>
</feature>
<dbReference type="FunFam" id="3.30.160.60:FF:000690">
    <property type="entry name" value="Zinc finger protein 354C"/>
    <property type="match status" value="1"/>
</dbReference>
<evidence type="ECO:0000256" key="11">
    <source>
        <dbReference type="ARBA" id="ARBA00023163"/>
    </source>
</evidence>
<dbReference type="PROSITE" id="PS00028">
    <property type="entry name" value="ZINC_FINGER_C2H2_1"/>
    <property type="match status" value="40"/>
</dbReference>
<dbReference type="GO" id="GO:0005634">
    <property type="term" value="C:nucleus"/>
    <property type="evidence" value="ECO:0007669"/>
    <property type="project" value="UniProtKB-SubCell"/>
</dbReference>
<evidence type="ECO:0000256" key="6">
    <source>
        <dbReference type="ARBA" id="ARBA00022771"/>
    </source>
</evidence>
<dbReference type="FunFam" id="3.30.160.60:FF:000557">
    <property type="entry name" value="zinc finger and SCAN domain-containing protein 29"/>
    <property type="match status" value="1"/>
</dbReference>
<dbReference type="FunFam" id="3.30.160.60:FF:000624">
    <property type="entry name" value="zinc finger protein 697"/>
    <property type="match status" value="4"/>
</dbReference>
<feature type="region of interest" description="Disordered" evidence="14">
    <location>
        <begin position="306"/>
        <end position="334"/>
    </location>
</feature>
<evidence type="ECO:0000256" key="4">
    <source>
        <dbReference type="ARBA" id="ARBA00022723"/>
    </source>
</evidence>
<comment type="subcellular location">
    <subcellularLocation>
        <location evidence="1">Nucleus</location>
    </subcellularLocation>
</comment>
<evidence type="ECO:0000256" key="13">
    <source>
        <dbReference type="PROSITE-ProRule" id="PRU00042"/>
    </source>
</evidence>
<protein>
    <submittedName>
        <fullName evidence="16">(Atlantic silverside) hypothetical protein</fullName>
    </submittedName>
</protein>
<dbReference type="SMART" id="SM00355">
    <property type="entry name" value="ZnF_C2H2"/>
    <property type="match status" value="48"/>
</dbReference>
<feature type="domain" description="C2H2-type" evidence="15">
    <location>
        <begin position="1913"/>
        <end position="1940"/>
    </location>
</feature>
<evidence type="ECO:0000256" key="8">
    <source>
        <dbReference type="ARBA" id="ARBA00022843"/>
    </source>
</evidence>
<dbReference type="InterPro" id="IPR036236">
    <property type="entry name" value="Znf_C2H2_sf"/>
</dbReference>
<feature type="compositionally biased region" description="Low complexity" evidence="14">
    <location>
        <begin position="1417"/>
        <end position="1426"/>
    </location>
</feature>
<feature type="domain" description="C2H2-type" evidence="15">
    <location>
        <begin position="1625"/>
        <end position="1652"/>
    </location>
</feature>
<evidence type="ECO:0000256" key="7">
    <source>
        <dbReference type="ARBA" id="ARBA00022833"/>
    </source>
</evidence>
<feature type="domain" description="C2H2-type" evidence="15">
    <location>
        <begin position="1461"/>
        <end position="1488"/>
    </location>
</feature>
<feature type="compositionally biased region" description="Basic and acidic residues" evidence="14">
    <location>
        <begin position="771"/>
        <end position="783"/>
    </location>
</feature>
<evidence type="ECO:0000313" key="17">
    <source>
        <dbReference type="Proteomes" id="UP000677803"/>
    </source>
</evidence>
<keyword evidence="9" id="KW-0805">Transcription regulation</keyword>
<feature type="domain" description="C2H2-type" evidence="15">
    <location>
        <begin position="236"/>
        <end position="263"/>
    </location>
</feature>
<feature type="domain" description="C2H2-type" evidence="15">
    <location>
        <begin position="501"/>
        <end position="528"/>
    </location>
</feature>
<feature type="domain" description="C2H2-type" evidence="15">
    <location>
        <begin position="1544"/>
        <end position="1571"/>
    </location>
</feature>
<feature type="domain" description="C2H2-type" evidence="15">
    <location>
        <begin position="1733"/>
        <end position="1760"/>
    </location>
</feature>
<keyword evidence="3" id="KW-1017">Isopeptide bond</keyword>
<feature type="domain" description="C2H2-type" evidence="15">
    <location>
        <begin position="1854"/>
        <end position="1881"/>
    </location>
</feature>
<feature type="domain" description="C2H2-type" evidence="15">
    <location>
        <begin position="1209"/>
        <end position="1236"/>
    </location>
</feature>
<dbReference type="FunFam" id="3.30.160.60:FF:001289">
    <property type="entry name" value="Zinc finger protein 574"/>
    <property type="match status" value="1"/>
</dbReference>
<dbReference type="InterPro" id="IPR013087">
    <property type="entry name" value="Znf_C2H2_type"/>
</dbReference>
<feature type="region of interest" description="Disordered" evidence="14">
    <location>
        <begin position="745"/>
        <end position="783"/>
    </location>
</feature>
<dbReference type="FunFam" id="3.30.160.60:FF:000072">
    <property type="entry name" value="zinc finger protein 143 isoform X1"/>
    <property type="match status" value="1"/>
</dbReference>
<keyword evidence="6 13" id="KW-0863">Zinc-finger</keyword>
<dbReference type="FunFam" id="3.30.160.60:FF:000161">
    <property type="entry name" value="Zinc finger protein 366"/>
    <property type="match status" value="1"/>
</dbReference>
<dbReference type="Proteomes" id="UP000677803">
    <property type="component" value="Unassembled WGS sequence"/>
</dbReference>
<keyword evidence="11" id="KW-0804">Transcription</keyword>
<evidence type="ECO:0000259" key="15">
    <source>
        <dbReference type="PROSITE" id="PS50157"/>
    </source>
</evidence>
<dbReference type="GO" id="GO:0042802">
    <property type="term" value="F:identical protein binding"/>
    <property type="evidence" value="ECO:0007669"/>
    <property type="project" value="UniProtKB-ARBA"/>
</dbReference>
<dbReference type="FunFam" id="3.30.160.60:FF:001480">
    <property type="entry name" value="Si:cabz01071911.3"/>
    <property type="match status" value="2"/>
</dbReference>
<dbReference type="InterPro" id="IPR011017">
    <property type="entry name" value="TRASH_dom"/>
</dbReference>
<feature type="domain" description="C2H2-type" evidence="15">
    <location>
        <begin position="557"/>
        <end position="584"/>
    </location>
</feature>
<dbReference type="SMART" id="SM00746">
    <property type="entry name" value="TRASH"/>
    <property type="match status" value="6"/>
</dbReference>
<feature type="domain" description="C2H2-type" evidence="15">
    <location>
        <begin position="208"/>
        <end position="235"/>
    </location>
</feature>
<gene>
    <name evidence="16" type="ORF">MMEN_LOCUS6005</name>
</gene>
<dbReference type="PANTHER" id="PTHR24376">
    <property type="entry name" value="ZINC FINGER PROTEIN"/>
    <property type="match status" value="1"/>
</dbReference>
<dbReference type="Pfam" id="PF13894">
    <property type="entry name" value="zf-C2H2_4"/>
    <property type="match status" value="1"/>
</dbReference>
<dbReference type="FunFam" id="3.30.160.60:FF:001485">
    <property type="entry name" value="Krueppel-related zinc finger protein"/>
    <property type="match status" value="1"/>
</dbReference>
<dbReference type="FunFam" id="3.30.160.60:FF:002343">
    <property type="entry name" value="Zinc finger protein 33A"/>
    <property type="match status" value="3"/>
</dbReference>
<evidence type="ECO:0000256" key="1">
    <source>
        <dbReference type="ARBA" id="ARBA00004123"/>
    </source>
</evidence>
<dbReference type="Gene3D" id="3.30.160.60">
    <property type="entry name" value="Classic Zinc Finger"/>
    <property type="match status" value="38"/>
</dbReference>
<feature type="domain" description="C2H2-type" evidence="15">
    <location>
        <begin position="1969"/>
        <end position="1996"/>
    </location>
</feature>
<feature type="domain" description="C2H2-type" evidence="15">
    <location>
        <begin position="938"/>
        <end position="965"/>
    </location>
</feature>
<feature type="compositionally biased region" description="Acidic residues" evidence="14">
    <location>
        <begin position="140"/>
        <end position="149"/>
    </location>
</feature>
<feature type="domain" description="C2H2-type" evidence="15">
    <location>
        <begin position="1070"/>
        <end position="1097"/>
    </location>
</feature>
<dbReference type="Pfam" id="PF13912">
    <property type="entry name" value="zf-C2H2_6"/>
    <property type="match status" value="7"/>
</dbReference>
<dbReference type="EMBL" id="CAJRST010005557">
    <property type="protein sequence ID" value="CAG5886865.1"/>
    <property type="molecule type" value="Genomic_DNA"/>
</dbReference>
<feature type="domain" description="C2H2-type" evidence="15">
    <location>
        <begin position="585"/>
        <end position="612"/>
    </location>
</feature>
<dbReference type="FunFam" id="3.30.160.60:FF:000774">
    <property type="entry name" value="Zinc finger protein"/>
    <property type="match status" value="1"/>
</dbReference>
<feature type="region of interest" description="Disordered" evidence="14">
    <location>
        <begin position="107"/>
        <end position="152"/>
    </location>
</feature>
<feature type="domain" description="C2H2-type" evidence="15">
    <location>
        <begin position="390"/>
        <end position="414"/>
    </location>
</feature>
<feature type="domain" description="C2H2-type" evidence="15">
    <location>
        <begin position="1153"/>
        <end position="1180"/>
    </location>
</feature>
<feature type="region of interest" description="Disordered" evidence="14">
    <location>
        <begin position="1404"/>
        <end position="1456"/>
    </location>
</feature>
<sequence>MSEWSENCSLKVIIDLHLAAAAKEILWLLQDRHEVEVGELREMVMERITAAVELILTAFESSRAAERGPQEHGKCITVASAEERKELQLLVGVRSLPYAKHLNQEASVEGRLKEALPSTSSQLDKVSEPDHHPGSPVDPTAEEEEDTTEETSHSCKVCGKSFGKKGFLFKHVEKHQKEAECRCGVCGVLLESGDGLRRHLQTHRDSSRTCDVCGKKFPSIRAQETHLRLHTGEKPFICCLCGKGFAQKGNMITHMKIHAAEKPLACTICSKEFSQADSLEQHMKDHESPAQFSCKVCGQGFPTRSDLRQHTKSHEADEPPVEGSKRRKPSPTPSHCCKVCKNTFHNRGNLLRHAEAHLNDPDFLCGVCGECSESLESMQIHIQSHREKSRTCEICGATFKDMEIHMRTHTGQKPFRCRDCGKDFPRKGSLERHVKLHTSERPYICEFCGKTFIESTVLKRHIKSHMGRRPKKHTCEVCGKKFIFSQHLDVHKRIHTGEKPYTCRVCSRSFRQIGNLDSHMRIHTGEKPFICSLCGKRFRQKISMETHERFHKKEKAFVCQHCGKGFVQKIDLKRHMLTHTGEKPFSCQVCEKRYQEKRSLDSHMKVHTREQAAKDPTGTQSTKQQEASSLFGLLPPDSRVSSARNSRLLRVSVRERISAAAEELLQQLEKREEAAGLRELRELLTERLTAELTGLFEGAVAEYEDRLRRSEQEIRRQERLLDAVLKPQVRLTRADATGSVSLSALAPAAGGARRPARTSARRQNKSSNRAGTEKQQEATDKESLQVVTVIDTNLQPAVKPADLNKDDPEIDTSDASGLSAYSWPLLGYHRPVSESSIEEHDDDWSGPSPVLRPARKKKRGRPSLAKLGAETKRKRPPPSQSFDCYACGRSLQGKGFLLKHVLTVCASNRDSRCGYCGELLSSADGLRAHLQTHQKTSKTCSFCGKSFHSILAQELHVRLHTGEKPYSCHVCGKKFSQKGNLTSHLHVHAVEKPFQCKECSRAFCHATSLERHVEEHHAEERPGGAAHACGVCGQEFRARQGLRKHMASHRKDGSREPKGCGGGSGPPAPLPCRVCGEAFERKPVLVRHAEAHLKEPGCRCGVCGHQYESAEKLRAHLHSHRDASSTCDTCGKSFPGQSALLMHLRIHTGEKPFSCSYCGKAFNQSGNLKTHLKIHTGERAFSCSICGKGFTQKQTLDIHVRFHKKERRFLCQVCGKGFMQDVDLKRHILIHTGEKPYGCQVCGKSFQAKRSLNGHLKAHAAGGEEDHEPELDGSTELERMDSFYSGYLQLMDACAGMSPTETPPRCGFRALADSVSELLTGMGEEILGLLQKRGGCSGSSGASGRLFQRLRRLLAERTAAAAQRIVDMVEREAEGYWRQLERQRRLLEALLSPVVRLNRTDAVRSPAPKIPTDDDLPLLSDPTHTPSGPPSTASSEVSADESDGDWGGIADSKDTGTQSRHFCVVCGKAFRQKKNLVKHAGMHSDSPEHPRGVCGRRFESSSSLSGHLASHRENLDVGGTCEVCGRRFQNMEAHMRSHTGVKPFSCDFCSKRFPRPGALSRHKKIHGRRSPDACQVCGLTFTGADPLREHLKTHNDDTSHTARKDGESTPKINPDQSPAGKSGSLSCRVCGDSFHSSGFLRKHAETHGKEPQSPCGVCGEQLDSPDGLRTHLRSHGETGGTCVICGKTFRNMEAHMRRHTGVKPYRCGVCCKRFPRPGALRRHKKIHSGERPHVCGQCGKAFAESCALKSHSRSHSCQDQDASPPGDCREAGTPQSSCKVCGEPFPSGGRLRKHARSHSAESACGVCGESLRPSETLPEHLQTHREAGQVCHVCGRSYQNVETHMRSHTGVKPYRCSTCGKSFPRPGALRRHGRIHSGERPYICEFCGKTFLDNGALTAHIRNHTGDKPASRVSCETCGKSLASAHVLEVHKRIHTGEKPFLCRICGKAFRQVGGLNAHTLTHTGEKPFSCSLCGKSFSTKGYLETHIRFHRKERAFSCQLCWKAFVTKNDLKKHLLTHTGEKPHSCRVCGKSYQEKRSRDVHMKVHLGAQGGKEPIRRQDLPQPDFIQL</sequence>
<keyword evidence="8" id="KW-0832">Ubl conjugation</keyword>
<feature type="domain" description="C2H2-type" evidence="15">
    <location>
        <begin position="994"/>
        <end position="1022"/>
    </location>
</feature>
<feature type="compositionally biased region" description="Basic residues" evidence="14">
    <location>
        <begin position="754"/>
        <end position="764"/>
    </location>
</feature>